<dbReference type="AlphaFoldDB" id="A0AAX6F8I5"/>
<organism evidence="2 3">
    <name type="scientific">Iris pallida</name>
    <name type="common">Sweet iris</name>
    <dbReference type="NCBI Taxonomy" id="29817"/>
    <lineage>
        <taxon>Eukaryota</taxon>
        <taxon>Viridiplantae</taxon>
        <taxon>Streptophyta</taxon>
        <taxon>Embryophyta</taxon>
        <taxon>Tracheophyta</taxon>
        <taxon>Spermatophyta</taxon>
        <taxon>Magnoliopsida</taxon>
        <taxon>Liliopsida</taxon>
        <taxon>Asparagales</taxon>
        <taxon>Iridaceae</taxon>
        <taxon>Iridoideae</taxon>
        <taxon>Irideae</taxon>
        <taxon>Iris</taxon>
    </lineage>
</organism>
<evidence type="ECO:0000313" key="2">
    <source>
        <dbReference type="EMBL" id="KAJ6812321.1"/>
    </source>
</evidence>
<name>A0AAX6F8I5_IRIPA</name>
<dbReference type="Proteomes" id="UP001140949">
    <property type="component" value="Unassembled WGS sequence"/>
</dbReference>
<accession>A0AAX6F8I5</accession>
<sequence length="74" mass="8290">MLNEGEANVLSISPFKRNPYPLKKKTLSLLYFYEYIIDIGKIKHGFQRVGDQPGRFVGSDCSPGGEDARGLSLR</sequence>
<proteinExistence type="predicted"/>
<reference evidence="2" key="1">
    <citation type="journal article" date="2023" name="GigaByte">
        <title>Genome assembly of the bearded iris, Iris pallida Lam.</title>
        <authorList>
            <person name="Bruccoleri R.E."/>
            <person name="Oakeley E.J."/>
            <person name="Faust A.M.E."/>
            <person name="Altorfer M."/>
            <person name="Dessus-Babus S."/>
            <person name="Burckhardt D."/>
            <person name="Oertli M."/>
            <person name="Naumann U."/>
            <person name="Petersen F."/>
            <person name="Wong J."/>
        </authorList>
    </citation>
    <scope>NUCLEOTIDE SEQUENCE</scope>
    <source>
        <strain evidence="2">GSM-AAB239-AS_SAM_17_03QT</strain>
    </source>
</reference>
<dbReference type="EMBL" id="JANAVB010035017">
    <property type="protein sequence ID" value="KAJ6806065.1"/>
    <property type="molecule type" value="Genomic_DNA"/>
</dbReference>
<reference evidence="2" key="2">
    <citation type="submission" date="2023-04" db="EMBL/GenBank/DDBJ databases">
        <authorList>
            <person name="Bruccoleri R.E."/>
            <person name="Oakeley E.J."/>
            <person name="Faust A.-M."/>
            <person name="Dessus-Babus S."/>
            <person name="Altorfer M."/>
            <person name="Burckhardt D."/>
            <person name="Oertli M."/>
            <person name="Naumann U."/>
            <person name="Petersen F."/>
            <person name="Wong J."/>
        </authorList>
    </citation>
    <scope>NUCLEOTIDE SEQUENCE</scope>
    <source>
        <strain evidence="2">GSM-AAB239-AS_SAM_17_03QT</strain>
        <tissue evidence="2">Leaf</tissue>
    </source>
</reference>
<dbReference type="EMBL" id="JANAVB010031216">
    <property type="protein sequence ID" value="KAJ6812321.1"/>
    <property type="molecule type" value="Genomic_DNA"/>
</dbReference>
<evidence type="ECO:0000313" key="3">
    <source>
        <dbReference type="Proteomes" id="UP001140949"/>
    </source>
</evidence>
<protein>
    <submittedName>
        <fullName evidence="2">Filament-like plant protein 3</fullName>
    </submittedName>
</protein>
<evidence type="ECO:0000313" key="1">
    <source>
        <dbReference type="EMBL" id="KAJ6806065.1"/>
    </source>
</evidence>
<gene>
    <name evidence="2" type="ORF">M6B38_149870</name>
    <name evidence="1" type="ORF">M6B38_176820</name>
</gene>
<keyword evidence="3" id="KW-1185">Reference proteome</keyword>
<comment type="caution">
    <text evidence="2">The sequence shown here is derived from an EMBL/GenBank/DDBJ whole genome shotgun (WGS) entry which is preliminary data.</text>
</comment>